<gene>
    <name evidence="3" type="ORF">HGR_15599</name>
</gene>
<dbReference type="eggNOG" id="COG2375">
    <property type="taxonomic scope" value="Bacteria"/>
</dbReference>
<dbReference type="PANTHER" id="PTHR30157:SF0">
    <property type="entry name" value="NADPH-DEPENDENT FERRIC-CHELATE REDUCTASE"/>
    <property type="match status" value="1"/>
</dbReference>
<dbReference type="InterPro" id="IPR017938">
    <property type="entry name" value="Riboflavin_synthase-like_b-brl"/>
</dbReference>
<proteinExistence type="inferred from homology"/>
<dbReference type="RefSeq" id="WP_006299268.1">
    <property type="nucleotide sequence ID" value="NZ_AEGR01000102.1"/>
</dbReference>
<dbReference type="Pfam" id="PF04954">
    <property type="entry name" value="SIP"/>
    <property type="match status" value="1"/>
</dbReference>
<keyword evidence="4" id="KW-1185">Reference proteome</keyword>
<dbReference type="Gene3D" id="2.40.30.10">
    <property type="entry name" value="Translation factors"/>
    <property type="match status" value="1"/>
</dbReference>
<dbReference type="InterPro" id="IPR013113">
    <property type="entry name" value="SIP_FAD-bd"/>
</dbReference>
<evidence type="ECO:0000259" key="2">
    <source>
        <dbReference type="PROSITE" id="PS51384"/>
    </source>
</evidence>
<dbReference type="InterPro" id="IPR039374">
    <property type="entry name" value="SIP_fam"/>
</dbReference>
<dbReference type="Proteomes" id="UP000016368">
    <property type="component" value="Unassembled WGS sequence"/>
</dbReference>
<evidence type="ECO:0000256" key="1">
    <source>
        <dbReference type="ARBA" id="ARBA00035644"/>
    </source>
</evidence>
<dbReference type="GO" id="GO:0016491">
    <property type="term" value="F:oxidoreductase activity"/>
    <property type="evidence" value="ECO:0007669"/>
    <property type="project" value="InterPro"/>
</dbReference>
<dbReference type="EMBL" id="AEGR01000102">
    <property type="protein sequence ID" value="EGI75497.1"/>
    <property type="molecule type" value="Genomic_DNA"/>
</dbReference>
<dbReference type="CDD" id="cd06193">
    <property type="entry name" value="siderophore_interacting"/>
    <property type="match status" value="1"/>
</dbReference>
<dbReference type="InterPro" id="IPR007037">
    <property type="entry name" value="SIP_rossman_dom"/>
</dbReference>
<comment type="caution">
    <text evidence="3">The sequence shown here is derived from an EMBL/GenBank/DDBJ whole genome shotgun (WGS) entry which is preliminary data.</text>
</comment>
<dbReference type="InterPro" id="IPR039261">
    <property type="entry name" value="FNR_nucleotide-bd"/>
</dbReference>
<dbReference type="InterPro" id="IPR017927">
    <property type="entry name" value="FAD-bd_FR_type"/>
</dbReference>
<feature type="domain" description="FAD-binding FR-type" evidence="2">
    <location>
        <begin position="17"/>
        <end position="121"/>
    </location>
</feature>
<comment type="similarity">
    <text evidence="1">Belongs to the SIP oxidoreductase family.</text>
</comment>
<organism evidence="3 4">
    <name type="scientific">Hylemonella gracilis ATCC 19624</name>
    <dbReference type="NCBI Taxonomy" id="887062"/>
    <lineage>
        <taxon>Bacteria</taxon>
        <taxon>Pseudomonadati</taxon>
        <taxon>Pseudomonadota</taxon>
        <taxon>Betaproteobacteria</taxon>
        <taxon>Burkholderiales</taxon>
        <taxon>Comamonadaceae</taxon>
        <taxon>Hylemonella</taxon>
    </lineage>
</organism>
<dbReference type="PROSITE" id="PS51384">
    <property type="entry name" value="FAD_FR"/>
    <property type="match status" value="1"/>
</dbReference>
<evidence type="ECO:0000313" key="3">
    <source>
        <dbReference type="EMBL" id="EGI75497.1"/>
    </source>
</evidence>
<protein>
    <submittedName>
        <fullName evidence="3">Siderophore-interacting protein</fullName>
    </submittedName>
</protein>
<reference evidence="3 4" key="1">
    <citation type="journal article" date="2011" name="EMBO J.">
        <title>Structural diversity of bacterial flagellar motors.</title>
        <authorList>
            <person name="Chen S."/>
            <person name="Beeby M."/>
            <person name="Murphy G.E."/>
            <person name="Leadbetter J.R."/>
            <person name="Hendrixson D.R."/>
            <person name="Briegel A."/>
            <person name="Li Z."/>
            <person name="Shi J."/>
            <person name="Tocheva E.I."/>
            <person name="Muller A."/>
            <person name="Dobro M.J."/>
            <person name="Jensen G.J."/>
        </authorList>
    </citation>
    <scope>NUCLEOTIDE SEQUENCE [LARGE SCALE GENOMIC DNA]</scope>
    <source>
        <strain evidence="3 4">ATCC 19624</strain>
    </source>
</reference>
<evidence type="ECO:0000313" key="4">
    <source>
        <dbReference type="Proteomes" id="UP000016368"/>
    </source>
</evidence>
<dbReference type="Pfam" id="PF08021">
    <property type="entry name" value="FAD_binding_9"/>
    <property type="match status" value="1"/>
</dbReference>
<dbReference type="PANTHER" id="PTHR30157">
    <property type="entry name" value="FERRIC REDUCTASE, NADPH-DEPENDENT"/>
    <property type="match status" value="1"/>
</dbReference>
<sequence>MELHAQTRRVQRVRHELKVRELTVARIESPSPNFVSVTFAGESLHDFVSDSFDDHVKFMLAPGGAEPVRRDYTPRAFDRRTGELTLEFALHGHGAASDWARQARVGQTALIGGPRGSMIVPLDYDWHLLVGDATALPAIARRLEELPANARVEVFVHLDDVADQRELTSAAQVRVHWCASADALVDAVRAWTVPAGEGFAWCAGEAASMASLRQVLLQDKGLPKEAARIAVYWKQGASDFHERLEG</sequence>
<accession>F3KXD0</accession>
<dbReference type="AlphaFoldDB" id="F3KXD0"/>
<dbReference type="OrthoDB" id="9814826at2"/>
<name>F3KXD0_9BURK</name>
<dbReference type="Gene3D" id="3.40.50.80">
    <property type="entry name" value="Nucleotide-binding domain of ferredoxin-NADP reductase (FNR) module"/>
    <property type="match status" value="1"/>
</dbReference>
<dbReference type="STRING" id="887062.HGR_15599"/>
<dbReference type="SUPFAM" id="SSF63380">
    <property type="entry name" value="Riboflavin synthase domain-like"/>
    <property type="match status" value="1"/>
</dbReference>